<dbReference type="PATRIC" id="fig|656179.3.peg.3187"/>
<feature type="domain" description="GST C-terminal" evidence="2">
    <location>
        <begin position="88"/>
        <end position="216"/>
    </location>
</feature>
<dbReference type="InterPro" id="IPR036249">
    <property type="entry name" value="Thioredoxin-like_sf"/>
</dbReference>
<dbReference type="CDD" id="cd03188">
    <property type="entry name" value="GST_C_Beta"/>
    <property type="match status" value="1"/>
</dbReference>
<sequence>MTTRKLFYYPSNASMAPHIVLEEIGEPFEMALVDREQNAHKSTDYLRLNPNGLIPVLVDGDMVLYEAAAICLHLADAHPESRLAPSLATPERAQFYKWLMWLTNTLQSTLIVYFYPHRWVDTGDTQAAKQVQAHAESKIGALLDLLEAHLRMNNGPWMLGDQYTILDPYAFMLCRWTRNFAKPARERPVLGRYLQQMLARPAVQRAIKTEGLVAPLV</sequence>
<name>A0A0H3WSJ1_9BURK</name>
<dbReference type="Proteomes" id="UP000035651">
    <property type="component" value="Chromosome"/>
</dbReference>
<dbReference type="Gene3D" id="3.40.30.10">
    <property type="entry name" value="Glutaredoxin"/>
    <property type="match status" value="1"/>
</dbReference>
<reference evidence="3" key="1">
    <citation type="submission" date="2016-06" db="EMBL/GenBank/DDBJ databases">
        <title>Complete Genome Sequence of Pandoraea faecigallinarum DSM-23572.</title>
        <authorList>
            <person name="Yong D."/>
            <person name="Ee R."/>
            <person name="Lim Y.-L."/>
            <person name="Yin W.-F."/>
            <person name="Chan K.-G."/>
        </authorList>
    </citation>
    <scope>NUCLEOTIDE SEQUENCE</scope>
    <source>
        <strain evidence="3">DSM 23572</strain>
    </source>
</reference>
<evidence type="ECO:0000259" key="1">
    <source>
        <dbReference type="PROSITE" id="PS50404"/>
    </source>
</evidence>
<dbReference type="SFLD" id="SFLDS00019">
    <property type="entry name" value="Glutathione_Transferase_(cytos"/>
    <property type="match status" value="1"/>
</dbReference>
<dbReference type="OrthoDB" id="8772754at2"/>
<dbReference type="InterPro" id="IPR004045">
    <property type="entry name" value="Glutathione_S-Trfase_N"/>
</dbReference>
<dbReference type="InterPro" id="IPR036282">
    <property type="entry name" value="Glutathione-S-Trfase_C_sf"/>
</dbReference>
<evidence type="ECO:0000313" key="3">
    <source>
        <dbReference type="EMBL" id="AKM31144.1"/>
    </source>
</evidence>
<dbReference type="SUPFAM" id="SSF52833">
    <property type="entry name" value="Thioredoxin-like"/>
    <property type="match status" value="1"/>
</dbReference>
<dbReference type="SUPFAM" id="SSF47616">
    <property type="entry name" value="GST C-terminal domain-like"/>
    <property type="match status" value="1"/>
</dbReference>
<dbReference type="PANTHER" id="PTHR44051:SF8">
    <property type="entry name" value="GLUTATHIONE S-TRANSFERASE GSTA"/>
    <property type="match status" value="1"/>
</dbReference>
<dbReference type="CDD" id="cd03057">
    <property type="entry name" value="GST_N_Beta"/>
    <property type="match status" value="1"/>
</dbReference>
<evidence type="ECO:0000259" key="2">
    <source>
        <dbReference type="PROSITE" id="PS50405"/>
    </source>
</evidence>
<dbReference type="KEGG" id="pfg:AB870_14965"/>
<feature type="domain" description="GST N-terminal" evidence="1">
    <location>
        <begin position="1"/>
        <end position="82"/>
    </location>
</feature>
<dbReference type="PROSITE" id="PS50404">
    <property type="entry name" value="GST_NTER"/>
    <property type="match status" value="1"/>
</dbReference>
<evidence type="ECO:0000313" key="4">
    <source>
        <dbReference type="Proteomes" id="UP000035651"/>
    </source>
</evidence>
<protein>
    <submittedName>
        <fullName evidence="3">Glutathione S-transferase</fullName>
    </submittedName>
</protein>
<dbReference type="PROSITE" id="PS50405">
    <property type="entry name" value="GST_CTER"/>
    <property type="match status" value="1"/>
</dbReference>
<dbReference type="STRING" id="656179.AB870_14965"/>
<dbReference type="SFLD" id="SFLDG01150">
    <property type="entry name" value="Main.1:_Beta-like"/>
    <property type="match status" value="1"/>
</dbReference>
<organism evidence="3 4">
    <name type="scientific">Pandoraea faecigallinarum</name>
    <dbReference type="NCBI Taxonomy" id="656179"/>
    <lineage>
        <taxon>Bacteria</taxon>
        <taxon>Pseudomonadati</taxon>
        <taxon>Pseudomonadota</taxon>
        <taxon>Betaproteobacteria</taxon>
        <taxon>Burkholderiales</taxon>
        <taxon>Burkholderiaceae</taxon>
        <taxon>Pandoraea</taxon>
    </lineage>
</organism>
<dbReference type="Gene3D" id="1.20.1050.10">
    <property type="match status" value="1"/>
</dbReference>
<accession>A0A0H3WSJ1</accession>
<dbReference type="PANTHER" id="PTHR44051">
    <property type="entry name" value="GLUTATHIONE S-TRANSFERASE-RELATED"/>
    <property type="match status" value="1"/>
</dbReference>
<dbReference type="AlphaFoldDB" id="A0A0H3WSJ1"/>
<dbReference type="Pfam" id="PF14497">
    <property type="entry name" value="GST_C_3"/>
    <property type="match status" value="1"/>
</dbReference>
<dbReference type="InterPro" id="IPR040079">
    <property type="entry name" value="Glutathione_S-Trfase"/>
</dbReference>
<keyword evidence="4" id="KW-1185">Reference proteome</keyword>
<dbReference type="EMBL" id="CP011807">
    <property type="protein sequence ID" value="AKM31144.1"/>
    <property type="molecule type" value="Genomic_DNA"/>
</dbReference>
<proteinExistence type="predicted"/>
<dbReference type="InterPro" id="IPR010987">
    <property type="entry name" value="Glutathione-S-Trfase_C-like"/>
</dbReference>
<dbReference type="Pfam" id="PF02798">
    <property type="entry name" value="GST_N"/>
    <property type="match status" value="1"/>
</dbReference>
<dbReference type="RefSeq" id="WP_047906954.1">
    <property type="nucleotide sequence ID" value="NZ_CP011807.3"/>
</dbReference>
<dbReference type="SFLD" id="SFLDG00358">
    <property type="entry name" value="Main_(cytGST)"/>
    <property type="match status" value="1"/>
</dbReference>
<dbReference type="InterPro" id="IPR004046">
    <property type="entry name" value="GST_C"/>
</dbReference>
<gene>
    <name evidence="3" type="ORF">AB870_14965</name>
</gene>
<dbReference type="GO" id="GO:0016740">
    <property type="term" value="F:transferase activity"/>
    <property type="evidence" value="ECO:0007669"/>
    <property type="project" value="UniProtKB-KW"/>
</dbReference>